<gene>
    <name evidence="1" type="ORF">BATDEDRAFT_35015</name>
</gene>
<reference evidence="1 2" key="1">
    <citation type="submission" date="2009-12" db="EMBL/GenBank/DDBJ databases">
        <title>The draft genome of Batrachochytrium dendrobatidis.</title>
        <authorList>
            <consortium name="US DOE Joint Genome Institute (JGI-PGF)"/>
            <person name="Kuo A."/>
            <person name="Salamov A."/>
            <person name="Schmutz J."/>
            <person name="Lucas S."/>
            <person name="Pitluck S."/>
            <person name="Rosenblum E."/>
            <person name="Stajich J."/>
            <person name="Eisen M."/>
            <person name="Grigoriev I.V."/>
        </authorList>
    </citation>
    <scope>NUCLEOTIDE SEQUENCE [LARGE SCALE GENOMIC DNA]</scope>
    <source>
        <strain evidence="2">JAM81 / FGSC 10211</strain>
    </source>
</reference>
<dbReference type="HOGENOM" id="CLU_010143_1_0_1"/>
<keyword evidence="2" id="KW-1185">Reference proteome</keyword>
<protein>
    <submittedName>
        <fullName evidence="1">Uncharacterized protein</fullName>
    </submittedName>
</protein>
<proteinExistence type="predicted"/>
<dbReference type="InParanoid" id="F4P1Y5"/>
<dbReference type="Proteomes" id="UP000007241">
    <property type="component" value="Unassembled WGS sequence"/>
</dbReference>
<dbReference type="OrthoDB" id="61437at2759"/>
<dbReference type="STRING" id="684364.F4P1Y5"/>
<accession>F4P1Y5</accession>
<dbReference type="OMA" id="ESTIMIQ"/>
<dbReference type="RefSeq" id="XP_006678588.1">
    <property type="nucleotide sequence ID" value="XM_006678525.1"/>
</dbReference>
<organism evidence="1 2">
    <name type="scientific">Batrachochytrium dendrobatidis (strain JAM81 / FGSC 10211)</name>
    <name type="common">Frog chytrid fungus</name>
    <dbReference type="NCBI Taxonomy" id="684364"/>
    <lineage>
        <taxon>Eukaryota</taxon>
        <taxon>Fungi</taxon>
        <taxon>Fungi incertae sedis</taxon>
        <taxon>Chytridiomycota</taxon>
        <taxon>Chytridiomycota incertae sedis</taxon>
        <taxon>Chytridiomycetes</taxon>
        <taxon>Rhizophydiales</taxon>
        <taxon>Rhizophydiales incertae sedis</taxon>
        <taxon>Batrachochytrium</taxon>
    </lineage>
</organism>
<sequence>MASGTQAHHIAVDLQDKLNTVGDEDSTIIKAVTAGVGKLVSVKTQVDDIQGKVKMITDMASKVAGDNPILKQTIQIAQAVFNIGQTIPFVAPVFSILQIIVDVEVKAREADAKCSDLLERINFMVEHLTVIEAIKISFSTEHVIQRMETVLNGNKDRFVGCCKSIETCSNDLMFSLQIQQTSQLDVLTRAIAIDEQDLAAEAFLKENGGISNIKNHPELVKKFAGEMKLSMDDSVMKDLNSNLTDLINQNSVEMESKLKKGMSEAVVDGLKSLASTLKEIEREELHGCVQCGQTYRESTNAAGSCSFHESQYTEYRGGHVCCGKTDTCKRSKHCSKHHNNYPYAAFFERSTAILGYVDTIDDFVNDEIVDFVEKKHNQSFRVGKLLRTSTGGIDLKEPHLLVCIGYPYSGSIGYHFEIYSSEEIQEIQSKLTDLSESRHIYKINSAPEAFVAGEWLVSTDGNIEGIKLIAKTTTIDDAVVQIVRFNPSTFEQIGQVEHVTRGFISYKPSEPYEFPASQSVGNMVPQEPSRPVRTDFKTKCSSNDFPVILLVNSKPPLAANVDRTFMDRDNFTCTVAVFNKHNVPVTIMSASSEYRFIGQSTYKPCFDTVMSETKFPVTIAPRQSAEIQFVAHVPRSEADAAVTGVWWYKSIVARFKPLRIRFTIKDLEDNHASIVIDHVFSPYKKDKPYSNTIASIDFHDWETQRIQSVNVSKGTGDSFSISINDTSYNENELNCLVYKAKKLGITEYDLGNSRDFNDRCVFNSYALVDSVCQRVYGFKLTMTPHASVKEKLFASVLYVPCPDYGSLTVTRPRTYAVEKVVLPELDLIPEPDNVFDDTIDDTVEAPTTTSTVVSAGIAGGNSTVGIDGAAIGAAVGTALSERMSAIEDKLERTASALEDLVAILKHLVATTGNA</sequence>
<name>F4P1Y5_BATDJ</name>
<dbReference type="AlphaFoldDB" id="F4P1Y5"/>
<evidence type="ECO:0000313" key="1">
    <source>
        <dbReference type="EMBL" id="EGF81018.1"/>
    </source>
</evidence>
<evidence type="ECO:0000313" key="2">
    <source>
        <dbReference type="Proteomes" id="UP000007241"/>
    </source>
</evidence>
<dbReference type="GeneID" id="18240624"/>
<dbReference type="EMBL" id="GL882883">
    <property type="protein sequence ID" value="EGF81018.1"/>
    <property type="molecule type" value="Genomic_DNA"/>
</dbReference>